<sequence>MKQKAHRWKRIMGAVSAVVLLMAGIWWLKRPSYEVMKIENSIITQDHLALYETDCRAQIASDFYSKYKLDPNEDGFWETSVHGESPKEALRQMAMDRLLRDTVERVKASQYGIPADITLKDIKRSLEKENKKRQSSERISYGPGQYGLMEYVSRTQMEIRDELKRTLMEEKLEPSQDQLKELYAGADPSLFDKGCRARIGIYMFYGMKAGEYPEELKKVWCYVEKGLAQGMAPADLIHGINEWSEAKIEYEEAVYDMSDLPRDNQEITWLVEQTRFLEPGQNSGVLDYGPSQGILLVLDKHDYGKAGYEESVPLLKNMWLEKAYEEYIKQCLEEYGYHVK</sequence>
<keyword evidence="3" id="KW-1185">Reference proteome</keyword>
<dbReference type="eggNOG" id="ENOG5033RIM">
    <property type="taxonomic scope" value="Bacteria"/>
</dbReference>
<gene>
    <name evidence="2" type="ordered locus">Closa_2596</name>
</gene>
<dbReference type="KEGG" id="csh:Closa_2596"/>
<dbReference type="Proteomes" id="UP000001662">
    <property type="component" value="Chromosome"/>
</dbReference>
<dbReference type="RefSeq" id="WP_013273247.1">
    <property type="nucleotide sequence ID" value="NC_014376.1"/>
</dbReference>
<dbReference type="EMBL" id="CP002109">
    <property type="protein sequence ID" value="ADL05162.1"/>
    <property type="molecule type" value="Genomic_DNA"/>
</dbReference>
<keyword evidence="1" id="KW-1133">Transmembrane helix</keyword>
<keyword evidence="1" id="KW-0472">Membrane</keyword>
<dbReference type="HOGENOM" id="CLU_815612_0_0_9"/>
<feature type="transmembrane region" description="Helical" evidence="1">
    <location>
        <begin position="12"/>
        <end position="28"/>
    </location>
</feature>
<evidence type="ECO:0000256" key="1">
    <source>
        <dbReference type="SAM" id="Phobius"/>
    </source>
</evidence>
<accession>D9R555</accession>
<evidence type="ECO:0000313" key="2">
    <source>
        <dbReference type="EMBL" id="ADL05162.1"/>
    </source>
</evidence>
<dbReference type="STRING" id="610130.Closa_2596"/>
<dbReference type="PaxDb" id="610130-Closa_2596"/>
<organism evidence="2 3">
    <name type="scientific">Lacrimispora saccharolytica (strain ATCC 35040 / DSM 2544 / NRCC 2533 / WM1)</name>
    <name type="common">Clostridium saccharolyticum</name>
    <dbReference type="NCBI Taxonomy" id="610130"/>
    <lineage>
        <taxon>Bacteria</taxon>
        <taxon>Bacillati</taxon>
        <taxon>Bacillota</taxon>
        <taxon>Clostridia</taxon>
        <taxon>Lachnospirales</taxon>
        <taxon>Lachnospiraceae</taxon>
        <taxon>Lacrimispora</taxon>
    </lineage>
</organism>
<dbReference type="AlphaFoldDB" id="D9R555"/>
<evidence type="ECO:0000313" key="3">
    <source>
        <dbReference type="Proteomes" id="UP000001662"/>
    </source>
</evidence>
<dbReference type="OrthoDB" id="4229635at2"/>
<name>D9R555_LACSW</name>
<keyword evidence="1" id="KW-0812">Transmembrane</keyword>
<reference evidence="2" key="1">
    <citation type="submission" date="2010-07" db="EMBL/GenBank/DDBJ databases">
        <title>Complete sequence of Clostridium saccharolyticum WM1.</title>
        <authorList>
            <consortium name="US DOE Joint Genome Institute"/>
            <person name="Lucas S."/>
            <person name="Copeland A."/>
            <person name="Lapidus A."/>
            <person name="Cheng J.-F."/>
            <person name="Bruce D."/>
            <person name="Goodwin L."/>
            <person name="Pitluck S."/>
            <person name="Chertkov O."/>
            <person name="Detter J.C."/>
            <person name="Han C."/>
            <person name="Tapia R."/>
            <person name="Land M."/>
            <person name="Hauser L."/>
            <person name="Chang Y.-J."/>
            <person name="Jeffries C."/>
            <person name="Kyrpides N."/>
            <person name="Ivanova N."/>
            <person name="Mikhailova N."/>
            <person name="Mouttaki H."/>
            <person name="Lin L."/>
            <person name="Zhou J."/>
            <person name="Hemme C.L."/>
            <person name="Woyke T."/>
        </authorList>
    </citation>
    <scope>NUCLEOTIDE SEQUENCE [LARGE SCALE GENOMIC DNA]</scope>
    <source>
        <strain evidence="2">WM1</strain>
    </source>
</reference>
<proteinExistence type="predicted"/>
<protein>
    <submittedName>
        <fullName evidence="2">Uncharacterized protein</fullName>
    </submittedName>
</protein>